<dbReference type="PANTHER" id="PTHR18934">
    <property type="entry name" value="ATP-DEPENDENT RNA HELICASE"/>
    <property type="match status" value="1"/>
</dbReference>
<dbReference type="InterPro" id="IPR048333">
    <property type="entry name" value="HA2_WH"/>
</dbReference>
<accession>A0AAV4S3Q9</accession>
<dbReference type="EMBL" id="BPLQ01007158">
    <property type="protein sequence ID" value="GIY28285.1"/>
    <property type="molecule type" value="Genomic_DNA"/>
</dbReference>
<dbReference type="Pfam" id="PF04408">
    <property type="entry name" value="WHD_HA2"/>
    <property type="match status" value="1"/>
</dbReference>
<feature type="domain" description="Helicase-associated" evidence="3">
    <location>
        <begin position="11"/>
        <end position="80"/>
    </location>
</feature>
<keyword evidence="1" id="KW-0547">Nucleotide-binding</keyword>
<comment type="caution">
    <text evidence="4">The sequence shown here is derived from an EMBL/GenBank/DDBJ whole genome shotgun (WGS) entry which is preliminary data.</text>
</comment>
<keyword evidence="4" id="KW-0378">Hydrolase</keyword>
<keyword evidence="5" id="KW-1185">Reference proteome</keyword>
<evidence type="ECO:0000259" key="3">
    <source>
        <dbReference type="SMART" id="SM00847"/>
    </source>
</evidence>
<dbReference type="InterPro" id="IPR007502">
    <property type="entry name" value="Helicase-assoc_dom"/>
</dbReference>
<sequence length="103" mass="11593">MDAPPPESVIAALEQLHSLSALDDEGLLTRLGKRMTNFPWSPICPRCSSCRSIWPADKQALAVQKKAKFNQPEGDHLTLLAVYNSWKNNKFSNAWCYDNFVQA</sequence>
<dbReference type="GO" id="GO:0000390">
    <property type="term" value="P:spliceosomal complex disassembly"/>
    <property type="evidence" value="ECO:0007669"/>
    <property type="project" value="TreeGrafter"/>
</dbReference>
<reference evidence="4 5" key="1">
    <citation type="submission" date="2021-06" db="EMBL/GenBank/DDBJ databases">
        <title>Caerostris darwini draft genome.</title>
        <authorList>
            <person name="Kono N."/>
            <person name="Arakawa K."/>
        </authorList>
    </citation>
    <scope>NUCLEOTIDE SEQUENCE [LARGE SCALE GENOMIC DNA]</scope>
</reference>
<gene>
    <name evidence="4" type="primary">pea</name>
    <name evidence="4" type="ORF">CDAR_511351</name>
</gene>
<dbReference type="InterPro" id="IPR027417">
    <property type="entry name" value="P-loop_NTPase"/>
</dbReference>
<name>A0AAV4S3Q9_9ARAC</name>
<evidence type="ECO:0000313" key="4">
    <source>
        <dbReference type="EMBL" id="GIY28285.1"/>
    </source>
</evidence>
<dbReference type="GO" id="GO:0003723">
    <property type="term" value="F:RNA binding"/>
    <property type="evidence" value="ECO:0007669"/>
    <property type="project" value="TreeGrafter"/>
</dbReference>
<dbReference type="GO" id="GO:0071013">
    <property type="term" value="C:catalytic step 2 spliceosome"/>
    <property type="evidence" value="ECO:0007669"/>
    <property type="project" value="TreeGrafter"/>
</dbReference>
<dbReference type="Gene3D" id="1.20.120.1080">
    <property type="match status" value="1"/>
</dbReference>
<dbReference type="AlphaFoldDB" id="A0AAV4S3Q9"/>
<evidence type="ECO:0000256" key="2">
    <source>
        <dbReference type="ARBA" id="ARBA00022840"/>
    </source>
</evidence>
<keyword evidence="2" id="KW-0067">ATP-binding</keyword>
<proteinExistence type="predicted"/>
<evidence type="ECO:0000313" key="5">
    <source>
        <dbReference type="Proteomes" id="UP001054837"/>
    </source>
</evidence>
<dbReference type="PANTHER" id="PTHR18934:SF85">
    <property type="entry name" value="ATP-DEPENDENT RNA HELICASE DHX8"/>
    <property type="match status" value="1"/>
</dbReference>
<protein>
    <submittedName>
        <fullName evidence="4">ATP-dependent RNA helicase DHX8</fullName>
    </submittedName>
</protein>
<dbReference type="SMART" id="SM00847">
    <property type="entry name" value="HA2"/>
    <property type="match status" value="1"/>
</dbReference>
<dbReference type="SUPFAM" id="SSF52540">
    <property type="entry name" value="P-loop containing nucleoside triphosphate hydrolases"/>
    <property type="match status" value="1"/>
</dbReference>
<organism evidence="4 5">
    <name type="scientific">Caerostris darwini</name>
    <dbReference type="NCBI Taxonomy" id="1538125"/>
    <lineage>
        <taxon>Eukaryota</taxon>
        <taxon>Metazoa</taxon>
        <taxon>Ecdysozoa</taxon>
        <taxon>Arthropoda</taxon>
        <taxon>Chelicerata</taxon>
        <taxon>Arachnida</taxon>
        <taxon>Araneae</taxon>
        <taxon>Araneomorphae</taxon>
        <taxon>Entelegynae</taxon>
        <taxon>Araneoidea</taxon>
        <taxon>Araneidae</taxon>
        <taxon>Caerostris</taxon>
    </lineage>
</organism>
<dbReference type="Proteomes" id="UP001054837">
    <property type="component" value="Unassembled WGS sequence"/>
</dbReference>
<evidence type="ECO:0000256" key="1">
    <source>
        <dbReference type="ARBA" id="ARBA00022741"/>
    </source>
</evidence>
<keyword evidence="4" id="KW-0347">Helicase</keyword>
<dbReference type="GO" id="GO:0003724">
    <property type="term" value="F:RNA helicase activity"/>
    <property type="evidence" value="ECO:0007669"/>
    <property type="project" value="TreeGrafter"/>
</dbReference>
<dbReference type="GO" id="GO:0005524">
    <property type="term" value="F:ATP binding"/>
    <property type="evidence" value="ECO:0007669"/>
    <property type="project" value="UniProtKB-KW"/>
</dbReference>